<dbReference type="InterPro" id="IPR018499">
    <property type="entry name" value="Tetraspanin/Peripherin"/>
</dbReference>
<dbReference type="AlphaFoldDB" id="A0AB34I9P2"/>
<evidence type="ECO:0000256" key="3">
    <source>
        <dbReference type="ARBA" id="ARBA00022989"/>
    </source>
</evidence>
<evidence type="ECO:0000256" key="1">
    <source>
        <dbReference type="ARBA" id="ARBA00004141"/>
    </source>
</evidence>
<feature type="transmembrane region" description="Helical" evidence="5">
    <location>
        <begin position="309"/>
        <end position="333"/>
    </location>
</feature>
<organism evidence="6 7">
    <name type="scientific">Prymnesium parvum</name>
    <name type="common">Toxic golden alga</name>
    <dbReference type="NCBI Taxonomy" id="97485"/>
    <lineage>
        <taxon>Eukaryota</taxon>
        <taxon>Haptista</taxon>
        <taxon>Haptophyta</taxon>
        <taxon>Prymnesiophyceae</taxon>
        <taxon>Prymnesiales</taxon>
        <taxon>Prymnesiaceae</taxon>
        <taxon>Prymnesium</taxon>
    </lineage>
</organism>
<feature type="transmembrane region" description="Helical" evidence="5">
    <location>
        <begin position="181"/>
        <end position="204"/>
    </location>
</feature>
<feature type="transmembrane region" description="Helical" evidence="5">
    <location>
        <begin position="211"/>
        <end position="232"/>
    </location>
</feature>
<gene>
    <name evidence="6" type="ORF">AB1Y20_016856</name>
</gene>
<dbReference type="EMBL" id="JBGBPQ010000032">
    <property type="protein sequence ID" value="KAL1495491.1"/>
    <property type="molecule type" value="Genomic_DNA"/>
</dbReference>
<evidence type="ECO:0008006" key="8">
    <source>
        <dbReference type="Google" id="ProtNLM"/>
    </source>
</evidence>
<reference evidence="6 7" key="1">
    <citation type="journal article" date="2024" name="Science">
        <title>Giant polyketide synthase enzymes in the biosynthesis of giant marine polyether toxins.</title>
        <authorList>
            <person name="Fallon T.R."/>
            <person name="Shende V.V."/>
            <person name="Wierzbicki I.H."/>
            <person name="Pendleton A.L."/>
            <person name="Watervoot N.F."/>
            <person name="Auber R.P."/>
            <person name="Gonzalez D.J."/>
            <person name="Wisecaver J.H."/>
            <person name="Moore B.S."/>
        </authorList>
    </citation>
    <scope>NUCLEOTIDE SEQUENCE [LARGE SCALE GENOMIC DNA]</scope>
    <source>
        <strain evidence="6 7">12B1</strain>
    </source>
</reference>
<dbReference type="Proteomes" id="UP001515480">
    <property type="component" value="Unassembled WGS sequence"/>
</dbReference>
<evidence type="ECO:0000256" key="4">
    <source>
        <dbReference type="ARBA" id="ARBA00023136"/>
    </source>
</evidence>
<keyword evidence="3 5" id="KW-1133">Transmembrane helix</keyword>
<keyword evidence="4 5" id="KW-0472">Membrane</keyword>
<evidence type="ECO:0000313" key="7">
    <source>
        <dbReference type="Proteomes" id="UP001515480"/>
    </source>
</evidence>
<proteinExistence type="predicted"/>
<dbReference type="GO" id="GO:0016020">
    <property type="term" value="C:membrane"/>
    <property type="evidence" value="ECO:0007669"/>
    <property type="project" value="UniProtKB-SubCell"/>
</dbReference>
<protein>
    <recommendedName>
        <fullName evidence="8">Tetraspanin</fullName>
    </recommendedName>
</protein>
<evidence type="ECO:0000256" key="5">
    <source>
        <dbReference type="SAM" id="Phobius"/>
    </source>
</evidence>
<feature type="transmembrane region" description="Helical" evidence="5">
    <location>
        <begin position="119"/>
        <end position="141"/>
    </location>
</feature>
<feature type="transmembrane region" description="Helical" evidence="5">
    <location>
        <begin position="244"/>
        <end position="264"/>
    </location>
</feature>
<keyword evidence="2 5" id="KW-0812">Transmembrane</keyword>
<accession>A0AB34I9P2</accession>
<comment type="subcellular location">
    <subcellularLocation>
        <location evidence="1">Membrane</location>
        <topology evidence="1">Multi-pass membrane protein</topology>
    </subcellularLocation>
</comment>
<feature type="transmembrane region" description="Helical" evidence="5">
    <location>
        <begin position="48"/>
        <end position="73"/>
    </location>
</feature>
<dbReference type="Pfam" id="PF00335">
    <property type="entry name" value="Tetraspanin"/>
    <property type="match status" value="1"/>
</dbReference>
<feature type="transmembrane region" description="Helical" evidence="5">
    <location>
        <begin position="276"/>
        <end position="297"/>
    </location>
</feature>
<keyword evidence="7" id="KW-1185">Reference proteome</keyword>
<evidence type="ECO:0000256" key="2">
    <source>
        <dbReference type="ARBA" id="ARBA00022692"/>
    </source>
</evidence>
<sequence>MARGRRAESAHAMFRSYDQHVSSSTQSAVRTRAARAEEKDPNCFCCKATAVIIACNSVTFFVAIAIMIVGFFINNEVSGWSLSTIDLLGSLCIATGAFLFVISILGVMAARTHHITFMFAYFILTLLLVSAIGLAVVYALVETEHISTYLEENWEDIEAIICAKDICDLTYDEANELIHRYFYVLVGVGITAVAMQLVTLFSAMRMLGLKAIAISCLITIGLLGCAEIAIAIMTHGEVNRPTTWLLVSCAIVQMVCSVCGICGFKSLNRECIKWAFLVLLISSGGLVFVVVSTYSSLKNEEREHPEHLLLLFGIALISAFFMFSALLFGAIFYCKRRSAFREADAACELHGQFSDCASKRRPPRRGKAREYNARAAL</sequence>
<name>A0AB34I9P2_PRYPA</name>
<evidence type="ECO:0000313" key="6">
    <source>
        <dbReference type="EMBL" id="KAL1495491.1"/>
    </source>
</evidence>
<comment type="caution">
    <text evidence="6">The sequence shown here is derived from an EMBL/GenBank/DDBJ whole genome shotgun (WGS) entry which is preliminary data.</text>
</comment>
<feature type="transmembrane region" description="Helical" evidence="5">
    <location>
        <begin position="85"/>
        <end position="107"/>
    </location>
</feature>